<protein>
    <recommendedName>
        <fullName evidence="4">phosphoserine phosphatase</fullName>
        <ecNumber evidence="4">3.1.3.3</ecNumber>
    </recommendedName>
    <alternativeName>
        <fullName evidence="10">O-phosphoserine phosphohydrolase</fullName>
    </alternativeName>
</protein>
<dbReference type="EMBL" id="AOHX01000033">
    <property type="protein sequence ID" value="ELY45668.1"/>
    <property type="molecule type" value="Genomic_DNA"/>
</dbReference>
<dbReference type="PANTHER" id="PTHR43344:SF2">
    <property type="entry name" value="PHOSPHOSERINE PHOSPHATASE"/>
    <property type="match status" value="1"/>
</dbReference>
<comment type="cofactor">
    <cofactor evidence="1">
        <name>Mg(2+)</name>
        <dbReference type="ChEBI" id="CHEBI:18420"/>
    </cofactor>
</comment>
<dbReference type="InterPro" id="IPR023214">
    <property type="entry name" value="HAD_sf"/>
</dbReference>
<dbReference type="NCBIfam" id="TIGR01488">
    <property type="entry name" value="HAD-SF-IB"/>
    <property type="match status" value="1"/>
</dbReference>
<evidence type="ECO:0000313" key="12">
    <source>
        <dbReference type="EMBL" id="ELY45668.1"/>
    </source>
</evidence>
<dbReference type="PATRIC" id="fig|1230460.4.peg.1574"/>
<evidence type="ECO:0000256" key="6">
    <source>
        <dbReference type="ARBA" id="ARBA00022723"/>
    </source>
</evidence>
<reference evidence="12 13" key="1">
    <citation type="journal article" date="2014" name="PLoS Genet.">
        <title>Phylogenetically driven sequencing of extremely halophilic archaea reveals strategies for static and dynamic osmo-response.</title>
        <authorList>
            <person name="Becker E.A."/>
            <person name="Seitzer P.M."/>
            <person name="Tritt A."/>
            <person name="Larsen D."/>
            <person name="Krusor M."/>
            <person name="Yao A.I."/>
            <person name="Wu D."/>
            <person name="Madern D."/>
            <person name="Eisen J.A."/>
            <person name="Darling A.E."/>
            <person name="Facciotti M.T."/>
        </authorList>
    </citation>
    <scope>NUCLEOTIDE SEQUENCE [LARGE SCALE GENOMIC DNA]</scope>
    <source>
        <strain evidence="12 13">JCM 14089</strain>
    </source>
</reference>
<dbReference type="GO" id="GO:0005737">
    <property type="term" value="C:cytoplasm"/>
    <property type="evidence" value="ECO:0007669"/>
    <property type="project" value="TreeGrafter"/>
</dbReference>
<dbReference type="InterPro" id="IPR050582">
    <property type="entry name" value="HAD-like_SerB"/>
</dbReference>
<comment type="similarity">
    <text evidence="3">Belongs to the HAD-like hydrolase superfamily. SerB family.</text>
</comment>
<evidence type="ECO:0000256" key="7">
    <source>
        <dbReference type="ARBA" id="ARBA00022801"/>
    </source>
</evidence>
<evidence type="ECO:0000256" key="4">
    <source>
        <dbReference type="ARBA" id="ARBA00012640"/>
    </source>
</evidence>
<dbReference type="Gene3D" id="3.40.50.1000">
    <property type="entry name" value="HAD superfamily/HAD-like"/>
    <property type="match status" value="1"/>
</dbReference>
<dbReference type="InterPro" id="IPR004469">
    <property type="entry name" value="PSP"/>
</dbReference>
<dbReference type="SFLD" id="SFLDG01129">
    <property type="entry name" value="C1.5:_HAD__Beta-PGM__Phosphata"/>
    <property type="match status" value="1"/>
</dbReference>
<dbReference type="Proteomes" id="UP000011661">
    <property type="component" value="Unassembled WGS sequence"/>
</dbReference>
<dbReference type="UniPathway" id="UPA00135">
    <property type="reaction ID" value="UER00198"/>
</dbReference>
<dbReference type="EC" id="3.1.3.3" evidence="4"/>
<comment type="caution">
    <text evidence="12">The sequence shown here is derived from an EMBL/GenBank/DDBJ whole genome shotgun (WGS) entry which is preliminary data.</text>
</comment>
<evidence type="ECO:0000256" key="1">
    <source>
        <dbReference type="ARBA" id="ARBA00001946"/>
    </source>
</evidence>
<dbReference type="SFLD" id="SFLDS00003">
    <property type="entry name" value="Haloacid_Dehalogenase"/>
    <property type="match status" value="1"/>
</dbReference>
<evidence type="ECO:0000256" key="11">
    <source>
        <dbReference type="PIRSR" id="PIRSR604469-1"/>
    </source>
</evidence>
<dbReference type="GO" id="GO:0000287">
    <property type="term" value="F:magnesium ion binding"/>
    <property type="evidence" value="ECO:0007669"/>
    <property type="project" value="TreeGrafter"/>
</dbReference>
<keyword evidence="7" id="KW-0378">Hydrolase</keyword>
<feature type="active site" description="Nucleophile" evidence="11">
    <location>
        <position position="7"/>
    </location>
</feature>
<dbReference type="STRING" id="1230460.C495_07805"/>
<comment type="pathway">
    <text evidence="2">Amino-acid biosynthesis; L-serine biosynthesis; L-serine from 3-phospho-D-glycerate: step 3/3.</text>
</comment>
<accession>L9WBI5</accession>
<dbReference type="GO" id="GO:0006564">
    <property type="term" value="P:L-serine biosynthetic process"/>
    <property type="evidence" value="ECO:0007669"/>
    <property type="project" value="UniProtKB-KW"/>
</dbReference>
<feature type="active site" description="Proton donor" evidence="11">
    <location>
        <position position="9"/>
    </location>
</feature>
<dbReference type="InterPro" id="IPR036412">
    <property type="entry name" value="HAD-like_sf"/>
</dbReference>
<evidence type="ECO:0000256" key="5">
    <source>
        <dbReference type="ARBA" id="ARBA00022605"/>
    </source>
</evidence>
<keyword evidence="9" id="KW-0718">Serine biosynthesis</keyword>
<evidence type="ECO:0000256" key="8">
    <source>
        <dbReference type="ARBA" id="ARBA00022842"/>
    </source>
</evidence>
<dbReference type="Pfam" id="PF12710">
    <property type="entry name" value="HAD"/>
    <property type="match status" value="1"/>
</dbReference>
<dbReference type="AlphaFoldDB" id="L9WBI5"/>
<dbReference type="eggNOG" id="arCOG01158">
    <property type="taxonomic scope" value="Archaea"/>
</dbReference>
<keyword evidence="5" id="KW-0028">Amino-acid biosynthesis</keyword>
<organism evidence="12 13">
    <name type="scientific">Natronorubrum sulfidifaciens JCM 14089</name>
    <dbReference type="NCBI Taxonomy" id="1230460"/>
    <lineage>
        <taxon>Archaea</taxon>
        <taxon>Methanobacteriati</taxon>
        <taxon>Methanobacteriota</taxon>
        <taxon>Stenosarchaea group</taxon>
        <taxon>Halobacteria</taxon>
        <taxon>Halobacteriales</taxon>
        <taxon>Natrialbaceae</taxon>
        <taxon>Natronorubrum</taxon>
    </lineage>
</organism>
<gene>
    <name evidence="12" type="ORF">C495_07805</name>
</gene>
<proteinExistence type="inferred from homology"/>
<dbReference type="RefSeq" id="WP_008161646.1">
    <property type="nucleotide sequence ID" value="NZ_AOHX01000033.1"/>
</dbReference>
<keyword evidence="8" id="KW-0460">Magnesium</keyword>
<dbReference type="NCBIfam" id="TIGR00338">
    <property type="entry name" value="serB"/>
    <property type="match status" value="1"/>
</dbReference>
<evidence type="ECO:0000256" key="9">
    <source>
        <dbReference type="ARBA" id="ARBA00023299"/>
    </source>
</evidence>
<keyword evidence="6" id="KW-0479">Metal-binding</keyword>
<evidence type="ECO:0000256" key="10">
    <source>
        <dbReference type="ARBA" id="ARBA00031693"/>
    </source>
</evidence>
<evidence type="ECO:0000256" key="3">
    <source>
        <dbReference type="ARBA" id="ARBA00009184"/>
    </source>
</evidence>
<name>L9WBI5_9EURY</name>
<dbReference type="GO" id="GO:0036424">
    <property type="term" value="F:L-phosphoserine phosphatase activity"/>
    <property type="evidence" value="ECO:0007669"/>
    <property type="project" value="InterPro"/>
</dbReference>
<evidence type="ECO:0000313" key="13">
    <source>
        <dbReference type="Proteomes" id="UP000011661"/>
    </source>
</evidence>
<dbReference type="SUPFAM" id="SSF56784">
    <property type="entry name" value="HAD-like"/>
    <property type="match status" value="1"/>
</dbReference>
<evidence type="ECO:0000256" key="2">
    <source>
        <dbReference type="ARBA" id="ARBA00005135"/>
    </source>
</evidence>
<dbReference type="OrthoDB" id="10041at2157"/>
<dbReference type="PANTHER" id="PTHR43344">
    <property type="entry name" value="PHOSPHOSERINE PHOSPHATASE"/>
    <property type="match status" value="1"/>
</dbReference>
<sequence length="218" mass="22953">MTVVAFDFDGTLSDSEMTVLLGDRCGVADEMAEITEQSMNDEIDYAESLRKRAALLEGLPADEAEAAYDQVELREGAADLIEELNDAGVTTAILTGGFERGVAAALEREGATVDHIVSNRLPMTDDETELTGDVDGPLIEGTKDDALENLAEDVGADMEDTVAVGDGANDLPMLNVAGLAIGFAPKPAVEPHCDVVVTSMDEARAELLEADVLPVADQ</sequence>
<keyword evidence="13" id="KW-1185">Reference proteome</keyword>